<feature type="transmembrane region" description="Helical" evidence="1">
    <location>
        <begin position="208"/>
        <end position="233"/>
    </location>
</feature>
<keyword evidence="1" id="KW-0472">Membrane</keyword>
<accession>A0A8H5BJQ8</accession>
<feature type="transmembrane region" description="Helical" evidence="1">
    <location>
        <begin position="20"/>
        <end position="37"/>
    </location>
</feature>
<feature type="transmembrane region" description="Helical" evidence="1">
    <location>
        <begin position="100"/>
        <end position="122"/>
    </location>
</feature>
<name>A0A8H5BJQ8_9AGAR</name>
<dbReference type="EMBL" id="JAACJJ010000016">
    <property type="protein sequence ID" value="KAF5324363.1"/>
    <property type="molecule type" value="Genomic_DNA"/>
</dbReference>
<dbReference type="Proteomes" id="UP000567179">
    <property type="component" value="Unassembled WGS sequence"/>
</dbReference>
<reference evidence="2 3" key="1">
    <citation type="journal article" date="2020" name="ISME J.">
        <title>Uncovering the hidden diversity of litter-decomposition mechanisms in mushroom-forming fungi.</title>
        <authorList>
            <person name="Floudas D."/>
            <person name="Bentzer J."/>
            <person name="Ahren D."/>
            <person name="Johansson T."/>
            <person name="Persson P."/>
            <person name="Tunlid A."/>
        </authorList>
    </citation>
    <scope>NUCLEOTIDE SEQUENCE [LARGE SCALE GENOMIC DNA]</scope>
    <source>
        <strain evidence="2 3">CBS 101986</strain>
    </source>
</reference>
<dbReference type="AlphaFoldDB" id="A0A8H5BJQ8"/>
<evidence type="ECO:0000313" key="3">
    <source>
        <dbReference type="Proteomes" id="UP000567179"/>
    </source>
</evidence>
<sequence length="328" mass="36259">MFHDMTPQMAGLVSNWCDTMLYGIVIVTYFTCTYVLIKHRGDRNQMATWILIVTSTVQFILSTIYVAVALSNLIEGFVRTENVPNGAFIYWINPATKSQVIAKAVYITNSVVGDFILIWRLYMVWGKNLYVCLLPIIITCCAAVTGYVSDSKLAAISGNVKPTSVFEVLNWILSTWCLSIATQVISTSLIAGRIWWHARHNPVARSRYMSLIAIIVESGAIYTLSTAFLLAFADLKTQAGALIAHMTTQLATIVPTLIIIRVELDRNKAMRTWGGSDLTKKNQSFALRPMVFGSACRRDSGHGDSFPQISIPTLAASDVDLKEAKCAV</sequence>
<feature type="transmembrane region" description="Helical" evidence="1">
    <location>
        <begin position="168"/>
        <end position="196"/>
    </location>
</feature>
<evidence type="ECO:0000256" key="1">
    <source>
        <dbReference type="SAM" id="Phobius"/>
    </source>
</evidence>
<organism evidence="2 3">
    <name type="scientific">Psilocybe cf. subviscida</name>
    <dbReference type="NCBI Taxonomy" id="2480587"/>
    <lineage>
        <taxon>Eukaryota</taxon>
        <taxon>Fungi</taxon>
        <taxon>Dikarya</taxon>
        <taxon>Basidiomycota</taxon>
        <taxon>Agaricomycotina</taxon>
        <taxon>Agaricomycetes</taxon>
        <taxon>Agaricomycetidae</taxon>
        <taxon>Agaricales</taxon>
        <taxon>Agaricineae</taxon>
        <taxon>Strophariaceae</taxon>
        <taxon>Psilocybe</taxon>
    </lineage>
</organism>
<proteinExistence type="predicted"/>
<feature type="transmembrane region" description="Helical" evidence="1">
    <location>
        <begin position="239"/>
        <end position="260"/>
    </location>
</feature>
<gene>
    <name evidence="2" type="ORF">D9619_011107</name>
</gene>
<evidence type="ECO:0000313" key="2">
    <source>
        <dbReference type="EMBL" id="KAF5324363.1"/>
    </source>
</evidence>
<keyword evidence="3" id="KW-1185">Reference proteome</keyword>
<comment type="caution">
    <text evidence="2">The sequence shown here is derived from an EMBL/GenBank/DDBJ whole genome shotgun (WGS) entry which is preliminary data.</text>
</comment>
<feature type="transmembrane region" description="Helical" evidence="1">
    <location>
        <begin position="49"/>
        <end position="74"/>
    </location>
</feature>
<keyword evidence="1" id="KW-0812">Transmembrane</keyword>
<feature type="transmembrane region" description="Helical" evidence="1">
    <location>
        <begin position="129"/>
        <end position="148"/>
    </location>
</feature>
<protein>
    <submittedName>
        <fullName evidence="2">Uncharacterized protein</fullName>
    </submittedName>
</protein>
<keyword evidence="1" id="KW-1133">Transmembrane helix</keyword>
<dbReference type="OrthoDB" id="3186354at2759"/>